<dbReference type="AlphaFoldDB" id="A8FBN2"/>
<dbReference type="Pfam" id="PF00375">
    <property type="entry name" value="SDF"/>
    <property type="match status" value="1"/>
</dbReference>
<keyword evidence="2" id="KW-0813">Transport</keyword>
<feature type="transmembrane region" description="Helical" evidence="8">
    <location>
        <begin position="79"/>
        <end position="101"/>
    </location>
</feature>
<evidence type="ECO:0000256" key="6">
    <source>
        <dbReference type="ARBA" id="ARBA00022989"/>
    </source>
</evidence>
<evidence type="ECO:0000256" key="4">
    <source>
        <dbReference type="ARBA" id="ARBA00022692"/>
    </source>
</evidence>
<keyword evidence="3" id="KW-1003">Cell membrane</keyword>
<feature type="transmembrane region" description="Helical" evidence="8">
    <location>
        <begin position="47"/>
        <end position="67"/>
    </location>
</feature>
<feature type="transmembrane region" description="Helical" evidence="8">
    <location>
        <begin position="354"/>
        <end position="377"/>
    </location>
</feature>
<evidence type="ECO:0000256" key="8">
    <source>
        <dbReference type="SAM" id="Phobius"/>
    </source>
</evidence>
<dbReference type="KEGG" id="bpu:BPUM_0965"/>
<protein>
    <submittedName>
        <fullName evidence="9">Glutamate:protein symporter</fullName>
    </submittedName>
</protein>
<evidence type="ECO:0000256" key="2">
    <source>
        <dbReference type="ARBA" id="ARBA00022448"/>
    </source>
</evidence>
<keyword evidence="7 8" id="KW-0472">Membrane</keyword>
<dbReference type="PANTHER" id="PTHR42865:SF7">
    <property type="entry name" value="PROTON_GLUTAMATE-ASPARTATE SYMPORTER"/>
    <property type="match status" value="1"/>
</dbReference>
<dbReference type="Proteomes" id="UP000001355">
    <property type="component" value="Chromosome"/>
</dbReference>
<dbReference type="InterPro" id="IPR001991">
    <property type="entry name" value="Na-dicarboxylate_symporter"/>
</dbReference>
<dbReference type="HOGENOM" id="CLU_019375_7_0_9"/>
<evidence type="ECO:0000256" key="7">
    <source>
        <dbReference type="ARBA" id="ARBA00023136"/>
    </source>
</evidence>
<dbReference type="PROSITE" id="PS00713">
    <property type="entry name" value="NA_DICARBOXYL_SYMP_1"/>
    <property type="match status" value="1"/>
</dbReference>
<sequence length="429" mass="45949">MKKLKFGLATQILIGLILGVVVGAIFFGNPGVETYLKPIGDFFLRLIKMIVIPIVVSSLILGVAGAGDGKKVGKLGFRTILYFEIITTFAIILGLVLANFVQPGAGVDFGHTEKQDISQYVETEKEQSGKSIADTFLHIVPTNFFQSLAEGDLLAIIFFTVLFALGVSAIGERGKPVLAFFEGVSHAMFHVVNVVMKAAPFGVFALIGVTVSKFGLESLISLGKLVGLVYFALALFLIVVFGIIGKMIGVNIFRFLAYMKDEMLLAFSTSSSETVLPRVMDKMERIGCPKGIVSFVIPIGYTFNLDGSVLYQAIAALFLAQVYGIDLTIVQQLTLILVLMVTSKGMAAVPGTSFVVLLATLGTIGVPAEGLAFIAGVDRIMDMARTVVNLTGNALAAVVMSKWEGQYDPEKGHRVMTGQDVPEPTQLSS</sequence>
<organism evidence="9 10">
    <name type="scientific">Bacillus pumilus (strain SAFR-032)</name>
    <dbReference type="NCBI Taxonomy" id="315750"/>
    <lineage>
        <taxon>Bacteria</taxon>
        <taxon>Bacillati</taxon>
        <taxon>Bacillota</taxon>
        <taxon>Bacilli</taxon>
        <taxon>Bacillales</taxon>
        <taxon>Bacillaceae</taxon>
        <taxon>Bacillus</taxon>
    </lineage>
</organism>
<evidence type="ECO:0000256" key="5">
    <source>
        <dbReference type="ARBA" id="ARBA00022847"/>
    </source>
</evidence>
<reference evidence="9 10" key="2">
    <citation type="journal article" date="2013" name="Extremophiles">
        <title>An ICEBs1-like element may be associated with the extreme radiation and desiccation resistance of Bacillus pumilus SAFR-032 spores.</title>
        <authorList>
            <person name="Tirumalai M.R."/>
            <person name="Fox G.E."/>
        </authorList>
    </citation>
    <scope>NUCLEOTIDE SEQUENCE [LARGE SCALE GENOMIC DNA]</scope>
    <source>
        <strain evidence="9 10">SAFR-032</strain>
    </source>
</reference>
<dbReference type="FunFam" id="1.10.3860.10:FF:000001">
    <property type="entry name" value="C4-dicarboxylate transport protein"/>
    <property type="match status" value="1"/>
</dbReference>
<dbReference type="GeneID" id="5620228"/>
<feature type="transmembrane region" description="Helical" evidence="8">
    <location>
        <begin position="286"/>
        <end position="303"/>
    </location>
</feature>
<proteinExistence type="predicted"/>
<name>A8FBN2_BACP2</name>
<dbReference type="GO" id="GO:0015293">
    <property type="term" value="F:symporter activity"/>
    <property type="evidence" value="ECO:0007669"/>
    <property type="project" value="UniProtKB-KW"/>
</dbReference>
<accession>A8FBN2</accession>
<dbReference type="Gene3D" id="1.10.3860.10">
    <property type="entry name" value="Sodium:dicarboxylate symporter"/>
    <property type="match status" value="1"/>
</dbReference>
<dbReference type="InterPro" id="IPR018107">
    <property type="entry name" value="Na-dicarboxylate_symporter_CS"/>
</dbReference>
<feature type="transmembrane region" description="Helical" evidence="8">
    <location>
        <begin position="228"/>
        <end position="253"/>
    </location>
</feature>
<dbReference type="RefSeq" id="WP_012009468.1">
    <property type="nucleotide sequence ID" value="NC_009848.4"/>
</dbReference>
<gene>
    <name evidence="9" type="ordered locus">BPUM_0965</name>
</gene>
<dbReference type="SUPFAM" id="SSF118215">
    <property type="entry name" value="Proton glutamate symport protein"/>
    <property type="match status" value="1"/>
</dbReference>
<evidence type="ECO:0000313" key="10">
    <source>
        <dbReference type="Proteomes" id="UP000001355"/>
    </source>
</evidence>
<dbReference type="GO" id="GO:0005886">
    <property type="term" value="C:plasma membrane"/>
    <property type="evidence" value="ECO:0007669"/>
    <property type="project" value="UniProtKB-SubCell"/>
</dbReference>
<feature type="transmembrane region" description="Helical" evidence="8">
    <location>
        <begin position="153"/>
        <end position="171"/>
    </location>
</feature>
<dbReference type="eggNOG" id="COG1301">
    <property type="taxonomic scope" value="Bacteria"/>
</dbReference>
<dbReference type="PANTHER" id="PTHR42865">
    <property type="entry name" value="PROTON/GLUTAMATE-ASPARTATE SYMPORTER"/>
    <property type="match status" value="1"/>
</dbReference>
<dbReference type="InterPro" id="IPR036458">
    <property type="entry name" value="Na:dicarbo_symporter_sf"/>
</dbReference>
<dbReference type="PRINTS" id="PR00173">
    <property type="entry name" value="EDTRNSPORT"/>
</dbReference>
<dbReference type="GO" id="GO:0006835">
    <property type="term" value="P:dicarboxylic acid transport"/>
    <property type="evidence" value="ECO:0007669"/>
    <property type="project" value="TreeGrafter"/>
</dbReference>
<dbReference type="EMBL" id="CP000813">
    <property type="protein sequence ID" value="ABV61649.1"/>
    <property type="molecule type" value="Genomic_DNA"/>
</dbReference>
<feature type="transmembrane region" description="Helical" evidence="8">
    <location>
        <begin position="191"/>
        <end position="216"/>
    </location>
</feature>
<keyword evidence="6 8" id="KW-1133">Transmembrane helix</keyword>
<dbReference type="OrthoDB" id="9768885at2"/>
<comment type="subcellular location">
    <subcellularLocation>
        <location evidence="1">Cell membrane</location>
        <topology evidence="1">Multi-pass membrane protein</topology>
    </subcellularLocation>
</comment>
<dbReference type="PROSITE" id="PS00714">
    <property type="entry name" value="NA_DICARBOXYL_SYMP_2"/>
    <property type="match status" value="1"/>
</dbReference>
<evidence type="ECO:0000313" key="9">
    <source>
        <dbReference type="EMBL" id="ABV61649.1"/>
    </source>
</evidence>
<keyword evidence="5" id="KW-0769">Symport</keyword>
<feature type="transmembrane region" description="Helical" evidence="8">
    <location>
        <begin position="309"/>
        <end position="342"/>
    </location>
</feature>
<keyword evidence="4 8" id="KW-0812">Transmembrane</keyword>
<reference evidence="9 10" key="1">
    <citation type="journal article" date="2007" name="PLoS ONE">
        <title>Paradoxical DNA repair and peroxide resistance gene conservation in Bacillus pumilus SAFR-032.</title>
        <authorList>
            <person name="Gioia J."/>
            <person name="Yerrapragada S."/>
            <person name="Qin X."/>
            <person name="Jiang H."/>
            <person name="Igboeli O.C."/>
            <person name="Muzny D."/>
            <person name="Dugan-Rocha S."/>
            <person name="Ding Y."/>
            <person name="Hawes A."/>
            <person name="Liu W."/>
            <person name="Perez L."/>
            <person name="Kovar C."/>
            <person name="Dinh H."/>
            <person name="Lee S."/>
            <person name="Nazareth L."/>
            <person name="Blyth P."/>
            <person name="Holder M."/>
            <person name="Buhay C."/>
            <person name="Tirumalai M.R."/>
            <person name="Liu Y."/>
            <person name="Dasgupta I."/>
            <person name="Bokhetache L."/>
            <person name="Fujita M."/>
            <person name="Karouia F."/>
            <person name="Eswara Moorthy P."/>
            <person name="Siefert J."/>
            <person name="Uzman A."/>
            <person name="Buzumbo P."/>
            <person name="Verma A."/>
            <person name="Zwiya H."/>
            <person name="McWilliams B.D."/>
            <person name="Olowu A."/>
            <person name="Clinkenbeard K.D."/>
            <person name="Newcombe D."/>
            <person name="Golebiewski L."/>
            <person name="Petrosino J.F."/>
            <person name="Nicholson W.L."/>
            <person name="Fox G.E."/>
            <person name="Venkateswaran K."/>
            <person name="Highlander S.K."/>
            <person name="Weinstock G.M."/>
        </authorList>
    </citation>
    <scope>NUCLEOTIDE SEQUENCE [LARGE SCALE GENOMIC DNA]</scope>
    <source>
        <strain evidence="9 10">SAFR-032</strain>
    </source>
</reference>
<reference evidence="9 10" key="3">
    <citation type="journal article" date="2013" name="PLoS ONE">
        <title>Candidate genes that may be responsible for the unusual resistances exhibited by Bacillus pumilus SAFR-032 spores.</title>
        <authorList>
            <person name="Tirumalai M.R."/>
            <person name="Rastogi R."/>
            <person name="Zamani N."/>
            <person name="O'Bryant Williams E."/>
            <person name="Allen S."/>
            <person name="Diouf F."/>
            <person name="Kwende S."/>
            <person name="Weinstock G.M."/>
            <person name="Venkateswaran K.J."/>
            <person name="Fox G.E."/>
        </authorList>
    </citation>
    <scope>NUCLEOTIDE SEQUENCE [LARGE SCALE GENOMIC DNA]</scope>
    <source>
        <strain evidence="9 10">SAFR-032</strain>
    </source>
</reference>
<evidence type="ECO:0000256" key="1">
    <source>
        <dbReference type="ARBA" id="ARBA00004651"/>
    </source>
</evidence>
<keyword evidence="10" id="KW-1185">Reference proteome</keyword>
<evidence type="ECO:0000256" key="3">
    <source>
        <dbReference type="ARBA" id="ARBA00022475"/>
    </source>
</evidence>